<keyword evidence="12" id="KW-1185">Reference proteome</keyword>
<keyword evidence="6 10" id="KW-0560">Oxidoreductase</keyword>
<evidence type="ECO:0000313" key="11">
    <source>
        <dbReference type="EMBL" id="KAK4394861.1"/>
    </source>
</evidence>
<reference evidence="11" key="2">
    <citation type="journal article" date="2024" name="Plant">
        <title>Genomic evolution and insights into agronomic trait innovations of Sesamum species.</title>
        <authorList>
            <person name="Miao H."/>
            <person name="Wang L."/>
            <person name="Qu L."/>
            <person name="Liu H."/>
            <person name="Sun Y."/>
            <person name="Le M."/>
            <person name="Wang Q."/>
            <person name="Wei S."/>
            <person name="Zheng Y."/>
            <person name="Lin W."/>
            <person name="Duan Y."/>
            <person name="Cao H."/>
            <person name="Xiong S."/>
            <person name="Wang X."/>
            <person name="Wei L."/>
            <person name="Li C."/>
            <person name="Ma Q."/>
            <person name="Ju M."/>
            <person name="Zhao R."/>
            <person name="Li G."/>
            <person name="Mu C."/>
            <person name="Tian Q."/>
            <person name="Mei H."/>
            <person name="Zhang T."/>
            <person name="Gao T."/>
            <person name="Zhang H."/>
        </authorList>
    </citation>
    <scope>NUCLEOTIDE SEQUENCE</scope>
    <source>
        <strain evidence="11">K16</strain>
    </source>
</reference>
<accession>A0AAE1WKA5</accession>
<comment type="caution">
    <text evidence="11">The sequence shown here is derived from an EMBL/GenBank/DDBJ whole genome shotgun (WGS) entry which is preliminary data.</text>
</comment>
<dbReference type="GO" id="GO:0005506">
    <property type="term" value="F:iron ion binding"/>
    <property type="evidence" value="ECO:0007669"/>
    <property type="project" value="InterPro"/>
</dbReference>
<feature type="binding site" description="axial binding residue" evidence="9">
    <location>
        <position position="363"/>
    </location>
    <ligand>
        <name>heme</name>
        <dbReference type="ChEBI" id="CHEBI:30413"/>
    </ligand>
    <ligandPart>
        <name>Fe</name>
        <dbReference type="ChEBI" id="CHEBI:18248"/>
    </ligandPart>
</feature>
<keyword evidence="7 9" id="KW-0408">Iron</keyword>
<dbReference type="FunFam" id="1.10.630.10:FF:000126">
    <property type="entry name" value="Predicted protein"/>
    <property type="match status" value="1"/>
</dbReference>
<comment type="cofactor">
    <cofactor evidence="1 9">
        <name>heme</name>
        <dbReference type="ChEBI" id="CHEBI:30413"/>
    </cofactor>
</comment>
<dbReference type="SUPFAM" id="SSF48264">
    <property type="entry name" value="Cytochrome P450"/>
    <property type="match status" value="1"/>
</dbReference>
<dbReference type="InterPro" id="IPR017972">
    <property type="entry name" value="Cyt_P450_CS"/>
</dbReference>
<dbReference type="Gene3D" id="1.10.630.10">
    <property type="entry name" value="Cytochrome P450"/>
    <property type="match status" value="2"/>
</dbReference>
<dbReference type="PRINTS" id="PR00463">
    <property type="entry name" value="EP450I"/>
</dbReference>
<evidence type="ECO:0000256" key="4">
    <source>
        <dbReference type="ARBA" id="ARBA00022617"/>
    </source>
</evidence>
<dbReference type="InterPro" id="IPR036396">
    <property type="entry name" value="Cyt_P450_sf"/>
</dbReference>
<dbReference type="PANTHER" id="PTHR47955">
    <property type="entry name" value="CYTOCHROME P450 FAMILY 71 PROTEIN"/>
    <property type="match status" value="1"/>
</dbReference>
<evidence type="ECO:0000313" key="12">
    <source>
        <dbReference type="Proteomes" id="UP001289374"/>
    </source>
</evidence>
<proteinExistence type="inferred from homology"/>
<name>A0AAE1WKA5_9LAMI</name>
<dbReference type="PANTHER" id="PTHR47955:SF15">
    <property type="entry name" value="CYTOCHROME P450 71A2-LIKE"/>
    <property type="match status" value="1"/>
</dbReference>
<evidence type="ECO:0000256" key="2">
    <source>
        <dbReference type="ARBA" id="ARBA00004167"/>
    </source>
</evidence>
<comment type="similarity">
    <text evidence="3 10">Belongs to the cytochrome P450 family.</text>
</comment>
<dbReference type="GO" id="GO:0004497">
    <property type="term" value="F:monooxygenase activity"/>
    <property type="evidence" value="ECO:0007669"/>
    <property type="project" value="UniProtKB-KW"/>
</dbReference>
<dbReference type="Proteomes" id="UP001289374">
    <property type="component" value="Unassembled WGS sequence"/>
</dbReference>
<sequence>MVAYQTLIVPLVSFLLFIIFLQKRRSTAAPQPRKRLPPSPRKLPIIGNLHQLGVYPHRSFQALSRRYGQLMLLHLGQVPVLVVSSADAACEIMKNQDLIFSNRPKLSIPDRLTYGSRDVAFVPYGEYWRKARSICVLQLLSNKRVDGLDAKVERVAKLFDEFLEGVLQEHRDRKKGEKICDEDFGGDGGLDFVDILLEFQRENKGSSPVEVDTIKAIILDVFGAGTDTTSTVLEWAMTELLRYPSVMKKLQTEVREIVKHQQDITDNDLEKMQYLKAVIKETLRFHTPIPLLVPRQARKDVKIMGYDISAGTMVITNAWAICRDPVSWDEPEKFEPDRFLNSSIDFKGLDFELIPFGAGRRGCPGITFAMATTEFVLANLVKKFDWKLPDEGKELDMKERPGVAVRREVPLLAAATLYRS</sequence>
<dbReference type="GO" id="GO:0020037">
    <property type="term" value="F:heme binding"/>
    <property type="evidence" value="ECO:0007669"/>
    <property type="project" value="InterPro"/>
</dbReference>
<gene>
    <name evidence="11" type="ORF">Sango_1640400</name>
</gene>
<dbReference type="AlphaFoldDB" id="A0AAE1WKA5"/>
<dbReference type="PRINTS" id="PR00385">
    <property type="entry name" value="P450"/>
</dbReference>
<comment type="subcellular location">
    <subcellularLocation>
        <location evidence="2">Membrane</location>
        <topology evidence="2">Single-pass membrane protein</topology>
    </subcellularLocation>
</comment>
<evidence type="ECO:0000256" key="7">
    <source>
        <dbReference type="ARBA" id="ARBA00023004"/>
    </source>
</evidence>
<evidence type="ECO:0000256" key="3">
    <source>
        <dbReference type="ARBA" id="ARBA00010617"/>
    </source>
</evidence>
<protein>
    <submittedName>
        <fullName evidence="11">Cytochrome</fullName>
    </submittedName>
</protein>
<organism evidence="11 12">
    <name type="scientific">Sesamum angolense</name>
    <dbReference type="NCBI Taxonomy" id="2727404"/>
    <lineage>
        <taxon>Eukaryota</taxon>
        <taxon>Viridiplantae</taxon>
        <taxon>Streptophyta</taxon>
        <taxon>Embryophyta</taxon>
        <taxon>Tracheophyta</taxon>
        <taxon>Spermatophyta</taxon>
        <taxon>Magnoliopsida</taxon>
        <taxon>eudicotyledons</taxon>
        <taxon>Gunneridae</taxon>
        <taxon>Pentapetalae</taxon>
        <taxon>asterids</taxon>
        <taxon>lamiids</taxon>
        <taxon>Lamiales</taxon>
        <taxon>Pedaliaceae</taxon>
        <taxon>Sesamum</taxon>
    </lineage>
</organism>
<dbReference type="GO" id="GO:0016705">
    <property type="term" value="F:oxidoreductase activity, acting on paired donors, with incorporation or reduction of molecular oxygen"/>
    <property type="evidence" value="ECO:0007669"/>
    <property type="project" value="InterPro"/>
</dbReference>
<keyword evidence="4 9" id="KW-0349">Heme</keyword>
<evidence type="ECO:0000256" key="8">
    <source>
        <dbReference type="ARBA" id="ARBA00023033"/>
    </source>
</evidence>
<keyword evidence="8 10" id="KW-0503">Monooxygenase</keyword>
<dbReference type="PROSITE" id="PS00086">
    <property type="entry name" value="CYTOCHROME_P450"/>
    <property type="match status" value="1"/>
</dbReference>
<dbReference type="InterPro" id="IPR002401">
    <property type="entry name" value="Cyt_P450_E_grp-I"/>
</dbReference>
<dbReference type="GO" id="GO:0016020">
    <property type="term" value="C:membrane"/>
    <property type="evidence" value="ECO:0007669"/>
    <property type="project" value="UniProtKB-SubCell"/>
</dbReference>
<evidence type="ECO:0000256" key="10">
    <source>
        <dbReference type="RuleBase" id="RU000461"/>
    </source>
</evidence>
<dbReference type="InterPro" id="IPR001128">
    <property type="entry name" value="Cyt_P450"/>
</dbReference>
<evidence type="ECO:0000256" key="1">
    <source>
        <dbReference type="ARBA" id="ARBA00001971"/>
    </source>
</evidence>
<evidence type="ECO:0000256" key="9">
    <source>
        <dbReference type="PIRSR" id="PIRSR602401-1"/>
    </source>
</evidence>
<dbReference type="Pfam" id="PF00067">
    <property type="entry name" value="p450"/>
    <property type="match status" value="2"/>
</dbReference>
<reference evidence="11" key="1">
    <citation type="submission" date="2020-06" db="EMBL/GenBank/DDBJ databases">
        <authorList>
            <person name="Li T."/>
            <person name="Hu X."/>
            <person name="Zhang T."/>
            <person name="Song X."/>
            <person name="Zhang H."/>
            <person name="Dai N."/>
            <person name="Sheng W."/>
            <person name="Hou X."/>
            <person name="Wei L."/>
        </authorList>
    </citation>
    <scope>NUCLEOTIDE SEQUENCE</scope>
    <source>
        <strain evidence="11">K16</strain>
        <tissue evidence="11">Leaf</tissue>
    </source>
</reference>
<dbReference type="CDD" id="cd11072">
    <property type="entry name" value="CYP71-like"/>
    <property type="match status" value="1"/>
</dbReference>
<dbReference type="EMBL" id="JACGWL010000009">
    <property type="protein sequence ID" value="KAK4394861.1"/>
    <property type="molecule type" value="Genomic_DNA"/>
</dbReference>
<evidence type="ECO:0000256" key="6">
    <source>
        <dbReference type="ARBA" id="ARBA00023002"/>
    </source>
</evidence>
<evidence type="ECO:0000256" key="5">
    <source>
        <dbReference type="ARBA" id="ARBA00022723"/>
    </source>
</evidence>
<keyword evidence="5 9" id="KW-0479">Metal-binding</keyword>